<evidence type="ECO:0000256" key="4">
    <source>
        <dbReference type="ARBA" id="ARBA00022490"/>
    </source>
</evidence>
<evidence type="ECO:0000256" key="6">
    <source>
        <dbReference type="ARBA" id="ARBA00022833"/>
    </source>
</evidence>
<evidence type="ECO:0000259" key="8">
    <source>
        <dbReference type="SMART" id="SM00731"/>
    </source>
</evidence>
<keyword evidence="10" id="KW-1185">Reference proteome</keyword>
<sequence>MVAMYHRLKTLFSPSAATAPNQACVTPQTANQQRLLEQVERCYQIAEQSLNQRFPRPEINFKLRGKSAGTAHLQLNKLRFNPVLLEENSDEFLRQVAPHEICHLLAHQLYGRVKPHGREWQALMVKLFSLTPHTTHSLNVESVAGKTFTYRCNCGPIPLTIRRHNKVQREQTQYRCRKCRQTLSFIGDTD</sequence>
<organism evidence="9 10">
    <name type="scientific">Shewanella colwelliana</name>
    <name type="common">Alteromonas colwelliana</name>
    <dbReference type="NCBI Taxonomy" id="23"/>
    <lineage>
        <taxon>Bacteria</taxon>
        <taxon>Pseudomonadati</taxon>
        <taxon>Pseudomonadota</taxon>
        <taxon>Gammaproteobacteria</taxon>
        <taxon>Alteromonadales</taxon>
        <taxon>Shewanellaceae</taxon>
        <taxon>Shewanella</taxon>
    </lineage>
</organism>
<accession>A0ABQ4NUG9</accession>
<comment type="similarity">
    <text evidence="2 7">Belongs to the SprT family.</text>
</comment>
<evidence type="ECO:0000256" key="1">
    <source>
        <dbReference type="ARBA" id="ARBA00004496"/>
    </source>
</evidence>
<evidence type="ECO:0000256" key="5">
    <source>
        <dbReference type="ARBA" id="ARBA00022723"/>
    </source>
</evidence>
<protein>
    <recommendedName>
        <fullName evidence="3 7">Protein SprT</fullName>
    </recommendedName>
</protein>
<evidence type="ECO:0000256" key="2">
    <source>
        <dbReference type="ARBA" id="ARBA00006591"/>
    </source>
</evidence>
<dbReference type="Proteomes" id="UP000773469">
    <property type="component" value="Unassembled WGS sequence"/>
</dbReference>
<dbReference type="InterPro" id="IPR023483">
    <property type="entry name" value="Uncharacterised_SprT"/>
</dbReference>
<feature type="binding site" evidence="7">
    <location>
        <position position="99"/>
    </location>
    <ligand>
        <name>Zn(2+)</name>
        <dbReference type="ChEBI" id="CHEBI:29105"/>
    </ligand>
</feature>
<name>A0ABQ4NUG9_SHECO</name>
<evidence type="ECO:0000313" key="9">
    <source>
        <dbReference type="EMBL" id="GIU35330.1"/>
    </source>
</evidence>
<comment type="cofactor">
    <cofactor evidence="7">
        <name>Zn(2+)</name>
        <dbReference type="ChEBI" id="CHEBI:29105"/>
    </cofactor>
    <text evidence="7">Binds 1 zinc ion.</text>
</comment>
<dbReference type="InterPro" id="IPR035240">
    <property type="entry name" value="SprT_Zn_ribbon"/>
</dbReference>
<evidence type="ECO:0000256" key="7">
    <source>
        <dbReference type="HAMAP-Rule" id="MF_00746"/>
    </source>
</evidence>
<reference evidence="9 10" key="1">
    <citation type="submission" date="2021-05" db="EMBL/GenBank/DDBJ databases">
        <title>Molecular characterization for Shewanella algae harboring chromosomal blaOXA-55-like strains isolated from clinical and environment sample.</title>
        <authorList>
            <person name="Ohama Y."/>
            <person name="Aoki K."/>
            <person name="Harada S."/>
            <person name="Moriya K."/>
            <person name="Ishii Y."/>
            <person name="Tateda K."/>
        </authorList>
    </citation>
    <scope>NUCLEOTIDE SEQUENCE [LARGE SCALE GENOMIC DNA]</scope>
    <source>
        <strain evidence="9 10">MBTL60-118</strain>
    </source>
</reference>
<dbReference type="EMBL" id="BPEU01000002">
    <property type="protein sequence ID" value="GIU35330.1"/>
    <property type="molecule type" value="Genomic_DNA"/>
</dbReference>
<feature type="binding site" evidence="7">
    <location>
        <position position="103"/>
    </location>
    <ligand>
        <name>Zn(2+)</name>
        <dbReference type="ChEBI" id="CHEBI:29105"/>
    </ligand>
</feature>
<evidence type="ECO:0000256" key="3">
    <source>
        <dbReference type="ARBA" id="ARBA00020082"/>
    </source>
</evidence>
<proteinExistence type="inferred from homology"/>
<dbReference type="PANTHER" id="PTHR38773">
    <property type="entry name" value="PROTEIN SPRT"/>
    <property type="match status" value="1"/>
</dbReference>
<dbReference type="HAMAP" id="MF_00746">
    <property type="entry name" value="SprT"/>
    <property type="match status" value="1"/>
</dbReference>
<keyword evidence="6 7" id="KW-0862">Zinc</keyword>
<keyword evidence="5 7" id="KW-0479">Metal-binding</keyword>
<dbReference type="SMART" id="SM00731">
    <property type="entry name" value="SprT"/>
    <property type="match status" value="1"/>
</dbReference>
<comment type="caution">
    <text evidence="9">The sequence shown here is derived from an EMBL/GenBank/DDBJ whole genome shotgun (WGS) entry which is preliminary data.</text>
</comment>
<dbReference type="Pfam" id="PF17283">
    <property type="entry name" value="Zn_ribbon_SprT"/>
    <property type="match status" value="1"/>
</dbReference>
<keyword evidence="4 7" id="KW-0963">Cytoplasm</keyword>
<dbReference type="PANTHER" id="PTHR38773:SF1">
    <property type="entry name" value="PROTEIN SPRT"/>
    <property type="match status" value="1"/>
</dbReference>
<feature type="active site" evidence="7">
    <location>
        <position position="100"/>
    </location>
</feature>
<dbReference type="InterPro" id="IPR006640">
    <property type="entry name" value="SprT-like_domain"/>
</dbReference>
<comment type="subcellular location">
    <subcellularLocation>
        <location evidence="1 7">Cytoplasm</location>
    </subcellularLocation>
</comment>
<feature type="domain" description="SprT-like" evidence="8">
    <location>
        <begin position="37"/>
        <end position="186"/>
    </location>
</feature>
<gene>
    <name evidence="7 9" type="primary">sprT</name>
    <name evidence="9" type="ORF">TUM3794_02840</name>
</gene>
<dbReference type="NCBIfam" id="NF003421">
    <property type="entry name" value="PRK04860.1"/>
    <property type="match status" value="1"/>
</dbReference>
<evidence type="ECO:0000313" key="10">
    <source>
        <dbReference type="Proteomes" id="UP000773469"/>
    </source>
</evidence>
<dbReference type="Pfam" id="PF10263">
    <property type="entry name" value="SprT-like"/>
    <property type="match status" value="1"/>
</dbReference>